<sequence>MSYSLTLESPWTTRFARWLQTRSFAFEIERLGVAEGLRAATAVAGMVWVSQIAHEPLFAWGAFAAFWTCLADPGGSNRLRLQVMVAFAAVGAVVAASISTLAGIGVSVAAPVLFAVVLVCMQARVFGSHFGLAGVLAAVVAVVAVDYPNPPGNALKLASIFLIGCLWAMALCLVLWRVHPHRPARRAIAAVYRDLGYMIADLEAVCRGEAHANDHRHAEHRRALRATIERARSTIGHIAAGHRNGAARRGLTAWIDGGDRLFAGLIALEYEVEERPDQNDFPVMADLLAPLPALINELAHQAQSKNPDWSLIEDGVRQLRSFAGKTEGLYGRVATYWAEALQDVMAGWQNRTAWDDEKGAAAKFRLQQPAATARHALRVAVAVIIAYGLSVVLRLPYSYWATMAVVVVMQPSATTTWPRMLERVLGSIFGGVLAAALWLLAPSPAVLALVVFPLAAGCIAFRSVNYTLHVLFLTPLFVLVADLIDPGHGTGIAMSRALNNVLGSVLGFVACLAFWPEQEKQPFAAKLAEAVEANFAYAALAADPLAETEALEAARRKAGIATSAAEIIRERMVLEGRRGQGRLNEAAGLLSALRRLAGASTAAWLSQDPSRGGAPRYRALQQDLVFMVRDPSAPVPRSLWDGFRTGSQLEKATLATIRASFAYALARARMVEAKAA</sequence>
<feature type="transmembrane region" description="Helical" evidence="7">
    <location>
        <begin position="466"/>
        <end position="485"/>
    </location>
</feature>
<name>A0A846MWB4_9PROT</name>
<dbReference type="Proteomes" id="UP000570514">
    <property type="component" value="Unassembled WGS sequence"/>
</dbReference>
<feature type="transmembrane region" description="Helical" evidence="7">
    <location>
        <begin position="157"/>
        <end position="176"/>
    </location>
</feature>
<evidence type="ECO:0000256" key="2">
    <source>
        <dbReference type="ARBA" id="ARBA00022475"/>
    </source>
</evidence>
<dbReference type="PANTHER" id="PTHR30509:SF9">
    <property type="entry name" value="MULTIDRUG RESISTANCE PROTEIN MDTO"/>
    <property type="match status" value="1"/>
</dbReference>
<keyword evidence="10" id="KW-1185">Reference proteome</keyword>
<keyword evidence="3 7" id="KW-0812">Transmembrane</keyword>
<keyword evidence="5 7" id="KW-0472">Membrane</keyword>
<evidence type="ECO:0000256" key="6">
    <source>
        <dbReference type="ARBA" id="ARBA00043993"/>
    </source>
</evidence>
<evidence type="ECO:0000256" key="3">
    <source>
        <dbReference type="ARBA" id="ARBA00022692"/>
    </source>
</evidence>
<evidence type="ECO:0000259" key="8">
    <source>
        <dbReference type="Pfam" id="PF13515"/>
    </source>
</evidence>
<evidence type="ECO:0000256" key="7">
    <source>
        <dbReference type="SAM" id="Phobius"/>
    </source>
</evidence>
<dbReference type="RefSeq" id="WP_167081082.1">
    <property type="nucleotide sequence ID" value="NZ_BAAADC010000001.1"/>
</dbReference>
<keyword evidence="4 7" id="KW-1133">Transmembrane helix</keyword>
<dbReference type="AlphaFoldDB" id="A0A846MWB4"/>
<comment type="similarity">
    <text evidence="6">Belongs to the YccS/YhfK family.</text>
</comment>
<evidence type="ECO:0000313" key="10">
    <source>
        <dbReference type="Proteomes" id="UP000570514"/>
    </source>
</evidence>
<reference evidence="9 10" key="1">
    <citation type="submission" date="2020-03" db="EMBL/GenBank/DDBJ databases">
        <title>Genomic Encyclopedia of Type Strains, Phase IV (KMG-IV): sequencing the most valuable type-strain genomes for metagenomic binning, comparative biology and taxonomic classification.</title>
        <authorList>
            <person name="Goeker M."/>
        </authorList>
    </citation>
    <scope>NUCLEOTIDE SEQUENCE [LARGE SCALE GENOMIC DNA]</scope>
    <source>
        <strain evidence="9 10">DSM 19867</strain>
    </source>
</reference>
<comment type="caution">
    <text evidence="9">The sequence shown here is derived from an EMBL/GenBank/DDBJ whole genome shotgun (WGS) entry which is preliminary data.</text>
</comment>
<evidence type="ECO:0000256" key="1">
    <source>
        <dbReference type="ARBA" id="ARBA00004651"/>
    </source>
</evidence>
<keyword evidence="2" id="KW-1003">Cell membrane</keyword>
<feature type="transmembrane region" description="Helical" evidence="7">
    <location>
        <begin position="429"/>
        <end position="454"/>
    </location>
</feature>
<dbReference type="GO" id="GO:0005886">
    <property type="term" value="C:plasma membrane"/>
    <property type="evidence" value="ECO:0007669"/>
    <property type="project" value="UniProtKB-SubCell"/>
</dbReference>
<protein>
    <submittedName>
        <fullName evidence="9">Putative membrane protein YccC</fullName>
    </submittedName>
</protein>
<dbReference type="EMBL" id="JAASRM010000001">
    <property type="protein sequence ID" value="NIK87451.1"/>
    <property type="molecule type" value="Genomic_DNA"/>
</dbReference>
<proteinExistence type="inferred from homology"/>
<dbReference type="InterPro" id="IPR036259">
    <property type="entry name" value="MFS_trans_sf"/>
</dbReference>
<dbReference type="InterPro" id="IPR049453">
    <property type="entry name" value="Memb_transporter_dom"/>
</dbReference>
<dbReference type="Pfam" id="PF13515">
    <property type="entry name" value="FUSC_2"/>
    <property type="match status" value="1"/>
</dbReference>
<feature type="transmembrane region" description="Helical" evidence="7">
    <location>
        <begin position="85"/>
        <end position="118"/>
    </location>
</feature>
<accession>A0A846MWB4</accession>
<feature type="transmembrane region" description="Helical" evidence="7">
    <location>
        <begin position="375"/>
        <end position="393"/>
    </location>
</feature>
<feature type="domain" description="Integral membrane bound transporter" evidence="8">
    <location>
        <begin position="385"/>
        <end position="509"/>
    </location>
</feature>
<evidence type="ECO:0000313" key="9">
    <source>
        <dbReference type="EMBL" id="NIK87451.1"/>
    </source>
</evidence>
<dbReference type="SUPFAM" id="SSF103473">
    <property type="entry name" value="MFS general substrate transporter"/>
    <property type="match status" value="1"/>
</dbReference>
<dbReference type="PANTHER" id="PTHR30509">
    <property type="entry name" value="P-HYDROXYBENZOIC ACID EFFLUX PUMP SUBUNIT-RELATED"/>
    <property type="match status" value="1"/>
</dbReference>
<organism evidence="9 10">
    <name type="scientific">Rhizomicrobium palustre</name>
    <dbReference type="NCBI Taxonomy" id="189966"/>
    <lineage>
        <taxon>Bacteria</taxon>
        <taxon>Pseudomonadati</taxon>
        <taxon>Pseudomonadota</taxon>
        <taxon>Alphaproteobacteria</taxon>
        <taxon>Micropepsales</taxon>
        <taxon>Micropepsaceae</taxon>
        <taxon>Rhizomicrobium</taxon>
    </lineage>
</organism>
<gene>
    <name evidence="9" type="ORF">FHS83_000769</name>
</gene>
<evidence type="ECO:0000256" key="5">
    <source>
        <dbReference type="ARBA" id="ARBA00023136"/>
    </source>
</evidence>
<feature type="transmembrane region" description="Helical" evidence="7">
    <location>
        <begin position="125"/>
        <end position="145"/>
    </location>
</feature>
<comment type="subcellular location">
    <subcellularLocation>
        <location evidence="1">Cell membrane</location>
        <topology evidence="1">Multi-pass membrane protein</topology>
    </subcellularLocation>
</comment>
<evidence type="ECO:0000256" key="4">
    <source>
        <dbReference type="ARBA" id="ARBA00022989"/>
    </source>
</evidence>
<feature type="transmembrane region" description="Helical" evidence="7">
    <location>
        <begin position="497"/>
        <end position="515"/>
    </location>
</feature>